<organism evidence="2 3">
    <name type="scientific">Hymenobacter nivis</name>
    <dbReference type="NCBI Taxonomy" id="1850093"/>
    <lineage>
        <taxon>Bacteria</taxon>
        <taxon>Pseudomonadati</taxon>
        <taxon>Bacteroidota</taxon>
        <taxon>Cytophagia</taxon>
        <taxon>Cytophagales</taxon>
        <taxon>Hymenobacteraceae</taxon>
        <taxon>Hymenobacter</taxon>
    </lineage>
</organism>
<dbReference type="OrthoDB" id="594989at2"/>
<comment type="caution">
    <text evidence="2">The sequence shown here is derived from an EMBL/GenBank/DDBJ whole genome shotgun (WGS) entry which is preliminary data.</text>
</comment>
<feature type="transmembrane region" description="Helical" evidence="1">
    <location>
        <begin position="59"/>
        <end position="78"/>
    </location>
</feature>
<keyword evidence="1" id="KW-1133">Transmembrane helix</keyword>
<proteinExistence type="predicted"/>
<feature type="transmembrane region" description="Helical" evidence="1">
    <location>
        <begin position="127"/>
        <end position="144"/>
    </location>
</feature>
<evidence type="ECO:0000313" key="3">
    <source>
        <dbReference type="Proteomes" id="UP000317646"/>
    </source>
</evidence>
<reference evidence="2 3" key="1">
    <citation type="journal article" date="2019" name="Environ. Microbiol.">
        <title>Species interactions and distinct microbial communities in high Arctic permafrost affected cryosols are associated with the CH4 and CO2 gas fluxes.</title>
        <authorList>
            <person name="Altshuler I."/>
            <person name="Hamel J."/>
            <person name="Turney S."/>
            <person name="Magnuson E."/>
            <person name="Levesque R."/>
            <person name="Greer C."/>
            <person name="Whyte L.G."/>
        </authorList>
    </citation>
    <scope>NUCLEOTIDE SEQUENCE [LARGE SCALE GENOMIC DNA]</scope>
    <source>
        <strain evidence="2 3">S9.2P</strain>
    </source>
</reference>
<feature type="transmembrane region" description="Helical" evidence="1">
    <location>
        <begin position="85"/>
        <end position="107"/>
    </location>
</feature>
<dbReference type="Pfam" id="PF14126">
    <property type="entry name" value="DUF4293"/>
    <property type="match status" value="1"/>
</dbReference>
<accession>A0A502GQK3</accession>
<gene>
    <name evidence="2" type="ORF">EAH73_14610</name>
</gene>
<dbReference type="EMBL" id="RCYZ01000006">
    <property type="protein sequence ID" value="TPG64409.1"/>
    <property type="molecule type" value="Genomic_DNA"/>
</dbReference>
<dbReference type="RefSeq" id="WP_140467838.1">
    <property type="nucleotide sequence ID" value="NZ_RCYZ01000006.1"/>
</dbReference>
<keyword evidence="1" id="KW-0472">Membrane</keyword>
<dbReference type="AlphaFoldDB" id="A0A502GQK3"/>
<protein>
    <submittedName>
        <fullName evidence="2">DUF4293 family protein</fullName>
    </submittedName>
</protein>
<dbReference type="Proteomes" id="UP000317646">
    <property type="component" value="Unassembled WGS sequence"/>
</dbReference>
<keyword evidence="3" id="KW-1185">Reference proteome</keyword>
<evidence type="ECO:0000313" key="2">
    <source>
        <dbReference type="EMBL" id="TPG64409.1"/>
    </source>
</evidence>
<dbReference type="InterPro" id="IPR025635">
    <property type="entry name" value="DUF4293"/>
</dbReference>
<keyword evidence="1" id="KW-0812">Transmembrane</keyword>
<evidence type="ECO:0000256" key="1">
    <source>
        <dbReference type="SAM" id="Phobius"/>
    </source>
</evidence>
<name>A0A502GQK3_9BACT</name>
<sequence>MIQRIQSVFLLLLALAMLAMLALPLWSKTDPISHASLTLTAFQLYRGATPEAGAVVASAWPIGALALTAAATAIYAVFQFRRRSVQLLLCSLNLLLVVATLGAAFLYSSRADAMLNVKMEGRYLAGFYLPTLALVLNLLASRYIRRDERLVRSMDRLR</sequence>